<dbReference type="Gene3D" id="3.30.930.10">
    <property type="entry name" value="Bira Bifunctional Protein, Domain 2"/>
    <property type="match status" value="1"/>
</dbReference>
<evidence type="ECO:0000256" key="10">
    <source>
        <dbReference type="SAM" id="Phobius"/>
    </source>
</evidence>
<organism evidence="12">
    <name type="scientific">marine sediment metagenome</name>
    <dbReference type="NCBI Taxonomy" id="412755"/>
    <lineage>
        <taxon>unclassified sequences</taxon>
        <taxon>metagenomes</taxon>
        <taxon>ecological metagenomes</taxon>
    </lineage>
</organism>
<dbReference type="GO" id="GO:0005524">
    <property type="term" value="F:ATP binding"/>
    <property type="evidence" value="ECO:0007669"/>
    <property type="project" value="UniProtKB-KW"/>
</dbReference>
<keyword evidence="6" id="KW-0067">ATP-binding</keyword>
<name>X1PE59_9ZZZZ</name>
<dbReference type="SUPFAM" id="SSF55681">
    <property type="entry name" value="Class II aaRS and biotin synthetases"/>
    <property type="match status" value="1"/>
</dbReference>
<dbReference type="Pfam" id="PF01411">
    <property type="entry name" value="tRNA-synt_2c"/>
    <property type="match status" value="1"/>
</dbReference>
<dbReference type="PANTHER" id="PTHR11777:SF9">
    <property type="entry name" value="ALANINE--TRNA LIGASE, CYTOPLASMIC"/>
    <property type="match status" value="1"/>
</dbReference>
<evidence type="ECO:0000256" key="4">
    <source>
        <dbReference type="ARBA" id="ARBA00022598"/>
    </source>
</evidence>
<feature type="transmembrane region" description="Helical" evidence="10">
    <location>
        <begin position="175"/>
        <end position="192"/>
    </location>
</feature>
<keyword evidence="5" id="KW-0547">Nucleotide-binding</keyword>
<dbReference type="AlphaFoldDB" id="X1PE59"/>
<evidence type="ECO:0000313" key="12">
    <source>
        <dbReference type="EMBL" id="GAI54118.1"/>
    </source>
</evidence>
<dbReference type="InterPro" id="IPR018164">
    <property type="entry name" value="Ala-tRNA-synth_IIc_N"/>
</dbReference>
<dbReference type="InterPro" id="IPR050058">
    <property type="entry name" value="Ala-tRNA_ligase"/>
</dbReference>
<dbReference type="InterPro" id="IPR018165">
    <property type="entry name" value="Ala-tRNA-synth_IIc_core"/>
</dbReference>
<reference evidence="12" key="1">
    <citation type="journal article" date="2014" name="Front. Microbiol.">
        <title>High frequency of phylogenetically diverse reductive dehalogenase-homologous genes in deep subseafloor sedimentary metagenomes.</title>
        <authorList>
            <person name="Kawai M."/>
            <person name="Futagami T."/>
            <person name="Toyoda A."/>
            <person name="Takaki Y."/>
            <person name="Nishi S."/>
            <person name="Hori S."/>
            <person name="Arai W."/>
            <person name="Tsubouchi T."/>
            <person name="Morono Y."/>
            <person name="Uchiyama I."/>
            <person name="Ito T."/>
            <person name="Fujiyama A."/>
            <person name="Inagaki F."/>
            <person name="Takami H."/>
        </authorList>
    </citation>
    <scope>NUCLEOTIDE SEQUENCE</scope>
    <source>
        <strain evidence="12">Expedition CK06-06</strain>
    </source>
</reference>
<dbReference type="EC" id="6.1.1.7" evidence="2"/>
<evidence type="ECO:0000256" key="1">
    <source>
        <dbReference type="ARBA" id="ARBA00008226"/>
    </source>
</evidence>
<evidence type="ECO:0000256" key="3">
    <source>
        <dbReference type="ARBA" id="ARBA00022555"/>
    </source>
</evidence>
<dbReference type="PROSITE" id="PS50860">
    <property type="entry name" value="AA_TRNA_LIGASE_II_ALA"/>
    <property type="match status" value="1"/>
</dbReference>
<keyword evidence="9" id="KW-0030">Aminoacyl-tRNA synthetase</keyword>
<keyword evidence="10" id="KW-0472">Membrane</keyword>
<evidence type="ECO:0000256" key="8">
    <source>
        <dbReference type="ARBA" id="ARBA00022917"/>
    </source>
</evidence>
<comment type="similarity">
    <text evidence="1">Belongs to the class-II aminoacyl-tRNA synthetase family.</text>
</comment>
<gene>
    <name evidence="12" type="ORF">S06H3_60041</name>
</gene>
<dbReference type="PANTHER" id="PTHR11777">
    <property type="entry name" value="ALANYL-TRNA SYNTHETASE"/>
    <property type="match status" value="1"/>
</dbReference>
<evidence type="ECO:0000256" key="6">
    <source>
        <dbReference type="ARBA" id="ARBA00022840"/>
    </source>
</evidence>
<dbReference type="GO" id="GO:0002161">
    <property type="term" value="F:aminoacyl-tRNA deacylase activity"/>
    <property type="evidence" value="ECO:0007669"/>
    <property type="project" value="TreeGrafter"/>
</dbReference>
<dbReference type="GO" id="GO:0006419">
    <property type="term" value="P:alanyl-tRNA aminoacylation"/>
    <property type="evidence" value="ECO:0007669"/>
    <property type="project" value="InterPro"/>
</dbReference>
<evidence type="ECO:0000259" key="11">
    <source>
        <dbReference type="PROSITE" id="PS50860"/>
    </source>
</evidence>
<keyword evidence="3" id="KW-0820">tRNA-binding</keyword>
<evidence type="ECO:0000256" key="7">
    <source>
        <dbReference type="ARBA" id="ARBA00022884"/>
    </source>
</evidence>
<proteinExistence type="inferred from homology"/>
<feature type="transmembrane region" description="Helical" evidence="10">
    <location>
        <begin position="116"/>
        <end position="136"/>
    </location>
</feature>
<feature type="domain" description="Alanyl-transfer RNA synthetases family profile" evidence="11">
    <location>
        <begin position="1"/>
        <end position="108"/>
    </location>
</feature>
<dbReference type="GO" id="GO:0004813">
    <property type="term" value="F:alanine-tRNA ligase activity"/>
    <property type="evidence" value="ECO:0007669"/>
    <property type="project" value="UniProtKB-EC"/>
</dbReference>
<dbReference type="GO" id="GO:0000049">
    <property type="term" value="F:tRNA binding"/>
    <property type="evidence" value="ECO:0007669"/>
    <property type="project" value="UniProtKB-KW"/>
</dbReference>
<feature type="non-terminal residue" evidence="12">
    <location>
        <position position="1"/>
    </location>
</feature>
<keyword evidence="4" id="KW-0436">Ligase</keyword>
<evidence type="ECO:0000256" key="9">
    <source>
        <dbReference type="ARBA" id="ARBA00023146"/>
    </source>
</evidence>
<keyword evidence="10" id="KW-1133">Transmembrane helix</keyword>
<dbReference type="EMBL" id="BARV01039110">
    <property type="protein sequence ID" value="GAI54118.1"/>
    <property type="molecule type" value="Genomic_DNA"/>
</dbReference>
<keyword evidence="10" id="KW-0812">Transmembrane</keyword>
<comment type="caution">
    <text evidence="12">The sequence shown here is derived from an EMBL/GenBank/DDBJ whole genome shotgun (WGS) entry which is preliminary data.</text>
</comment>
<sequence>TVLFTTAGMHPLISYLSGQKHPLGKRLCNVQKCIRTGDIDEVGDTYHHTFFEMLGNWSLGNYFKKQAIEFSFEFLTKILKIPKEKISATCFKGNKNSPKDIESSEIWNYLKESKNFIYVIVAVFFVFVLIGFFIPAPDSLVKQILEFIKDLLEKTQAMSQGELIKFIFLNNLQSSFYGMIFGVLLGIFPMIAA</sequence>
<evidence type="ECO:0000256" key="5">
    <source>
        <dbReference type="ARBA" id="ARBA00022741"/>
    </source>
</evidence>
<accession>X1PE59</accession>
<dbReference type="InterPro" id="IPR045864">
    <property type="entry name" value="aa-tRNA-synth_II/BPL/LPL"/>
</dbReference>
<keyword evidence="7" id="KW-0694">RNA-binding</keyword>
<evidence type="ECO:0000256" key="2">
    <source>
        <dbReference type="ARBA" id="ARBA00013168"/>
    </source>
</evidence>
<protein>
    <recommendedName>
        <fullName evidence="2">alanine--tRNA ligase</fullName>
        <ecNumber evidence="2">6.1.1.7</ecNumber>
    </recommendedName>
</protein>
<feature type="non-terminal residue" evidence="12">
    <location>
        <position position="193"/>
    </location>
</feature>
<keyword evidence="8" id="KW-0648">Protein biosynthesis</keyword>